<protein>
    <submittedName>
        <fullName evidence="1">Uncharacterized protein</fullName>
    </submittedName>
</protein>
<evidence type="ECO:0000313" key="2">
    <source>
        <dbReference type="Proteomes" id="UP000639775"/>
    </source>
</evidence>
<reference evidence="1" key="1">
    <citation type="submission" date="2020-03" db="EMBL/GenBank/DDBJ databases">
        <title>Roseovarius gahaiensis sp. nov., isolated from Gahai Saline Lake, China.</title>
        <authorList>
            <person name="Sun X."/>
        </authorList>
    </citation>
    <scope>NUCLEOTIDE SEQUENCE</scope>
    <source>
        <strain evidence="1">GH877</strain>
    </source>
</reference>
<dbReference type="RefSeq" id="WP_167193977.1">
    <property type="nucleotide sequence ID" value="NZ_JAAORB010000005.1"/>
</dbReference>
<dbReference type="EMBL" id="JAAORB010000005">
    <property type="protein sequence ID" value="NHQ73794.1"/>
    <property type="molecule type" value="Genomic_DNA"/>
</dbReference>
<keyword evidence="2" id="KW-1185">Reference proteome</keyword>
<gene>
    <name evidence="1" type="ORF">HAT86_04840</name>
</gene>
<organism evidence="1 2">
    <name type="scientific">Roseovarius gahaiensis</name>
    <dbReference type="NCBI Taxonomy" id="2716691"/>
    <lineage>
        <taxon>Bacteria</taxon>
        <taxon>Pseudomonadati</taxon>
        <taxon>Pseudomonadota</taxon>
        <taxon>Alphaproteobacteria</taxon>
        <taxon>Rhodobacterales</taxon>
        <taxon>Roseobacteraceae</taxon>
        <taxon>Roseovarius</taxon>
    </lineage>
</organism>
<proteinExistence type="predicted"/>
<dbReference type="Proteomes" id="UP000639775">
    <property type="component" value="Unassembled WGS sequence"/>
</dbReference>
<evidence type="ECO:0000313" key="1">
    <source>
        <dbReference type="EMBL" id="NHQ73794.1"/>
    </source>
</evidence>
<accession>A0A967BB05</accession>
<sequence length="91" mass="9846">MGGALSADVPKAATPDPYNARRAACTDWMMSDYPTGLDESWCTAEFALPSAFLIKCARAQHLGFESPTQQKACRLMFLRAAETAANGFVLN</sequence>
<dbReference type="AlphaFoldDB" id="A0A967BB05"/>
<comment type="caution">
    <text evidence="1">The sequence shown here is derived from an EMBL/GenBank/DDBJ whole genome shotgun (WGS) entry which is preliminary data.</text>
</comment>
<name>A0A967BB05_9RHOB</name>